<organism evidence="5 6">
    <name type="scientific">Heligmosomoides polygyrus</name>
    <name type="common">Parasitic roundworm</name>
    <dbReference type="NCBI Taxonomy" id="6339"/>
    <lineage>
        <taxon>Eukaryota</taxon>
        <taxon>Metazoa</taxon>
        <taxon>Ecdysozoa</taxon>
        <taxon>Nematoda</taxon>
        <taxon>Chromadorea</taxon>
        <taxon>Rhabditida</taxon>
        <taxon>Rhabditina</taxon>
        <taxon>Rhabditomorpha</taxon>
        <taxon>Strongyloidea</taxon>
        <taxon>Heligmosomidae</taxon>
        <taxon>Heligmosomoides</taxon>
    </lineage>
</organism>
<keyword evidence="2" id="KW-0812">Transmembrane</keyword>
<keyword evidence="2" id="KW-0472">Membrane</keyword>
<dbReference type="Pfam" id="PF00155">
    <property type="entry name" value="Aminotran_1_2"/>
    <property type="match status" value="1"/>
</dbReference>
<accession>A0A183GRJ2</accession>
<dbReference type="InterPro" id="IPR015424">
    <property type="entry name" value="PyrdxlP-dep_Trfase"/>
</dbReference>
<dbReference type="GO" id="GO:0006520">
    <property type="term" value="P:amino acid metabolic process"/>
    <property type="evidence" value="ECO:0007669"/>
    <property type="project" value="TreeGrafter"/>
</dbReference>
<dbReference type="Proteomes" id="UP000050761">
    <property type="component" value="Unassembled WGS sequence"/>
</dbReference>
<protein>
    <submittedName>
        <fullName evidence="6">Translocon-associated protein subunit gamma</fullName>
    </submittedName>
</protein>
<dbReference type="Pfam" id="PF07074">
    <property type="entry name" value="TRAP-gamma"/>
    <property type="match status" value="1"/>
</dbReference>
<reference evidence="6" key="2">
    <citation type="submission" date="2019-09" db="UniProtKB">
        <authorList>
            <consortium name="WormBaseParasite"/>
        </authorList>
    </citation>
    <scope>IDENTIFICATION</scope>
</reference>
<dbReference type="OrthoDB" id="5832950at2759"/>
<dbReference type="EMBL" id="UZAH01037707">
    <property type="protein sequence ID" value="VDP50444.1"/>
    <property type="molecule type" value="Genomic_DNA"/>
</dbReference>
<evidence type="ECO:0000256" key="1">
    <source>
        <dbReference type="ARBA" id="ARBA00022898"/>
    </source>
</evidence>
<feature type="transmembrane region" description="Helical" evidence="2">
    <location>
        <begin position="20"/>
        <end position="43"/>
    </location>
</feature>
<dbReference type="Gene3D" id="3.40.640.10">
    <property type="entry name" value="Type I PLP-dependent aspartate aminotransferase-like (Major domain)"/>
    <property type="match status" value="1"/>
</dbReference>
<dbReference type="GO" id="GO:0008483">
    <property type="term" value="F:transaminase activity"/>
    <property type="evidence" value="ECO:0007669"/>
    <property type="project" value="TreeGrafter"/>
</dbReference>
<evidence type="ECO:0000313" key="6">
    <source>
        <dbReference type="WBParaSite" id="HPBE_0002531201-mRNA-1"/>
    </source>
</evidence>
<keyword evidence="5" id="KW-1185">Reference proteome</keyword>
<dbReference type="AlphaFoldDB" id="A0A183GRJ2"/>
<evidence type="ECO:0000313" key="4">
    <source>
        <dbReference type="EMBL" id="VDP50444.1"/>
    </source>
</evidence>
<feature type="domain" description="Aminotransferase class I/classII large" evidence="3">
    <location>
        <begin position="105"/>
        <end position="229"/>
    </location>
</feature>
<sequence length="246" mass="27028">MGKFTREEEVLLSSYSPANSARSSALFCLNAVVISLAPLYLFYGVHQMEMDMDSPALDILGYQTALDSHHSRVGLDSGPVPDSFQAKIELDVPAFHVCHFPGKGDIVRAILIINPHNPFGVVFPPDDVIRLCDWATRQNLVVLVDESFSSCVFGSCEFKSFLSYRHRLQKPENAIFMWSLSKDFGVPGMKISVVHSTSPALLESLSRLELIHPVSALAHDAAAVLLSDFGGRLCLLHNSAPPLLLH</sequence>
<evidence type="ECO:0000256" key="2">
    <source>
        <dbReference type="SAM" id="Phobius"/>
    </source>
</evidence>
<dbReference type="GO" id="GO:0006614">
    <property type="term" value="P:SRP-dependent cotranslational protein targeting to membrane"/>
    <property type="evidence" value="ECO:0007669"/>
    <property type="project" value="InterPro"/>
</dbReference>
<accession>A0A3P8EZ48</accession>
<keyword evidence="1" id="KW-0663">Pyridoxal phosphate</keyword>
<gene>
    <name evidence="4" type="ORF">HPBE_LOCUS25311</name>
</gene>
<proteinExistence type="predicted"/>
<dbReference type="PANTHER" id="PTHR43795:SF39">
    <property type="entry name" value="AMINOTRANSFERASE CLASS I_CLASSII DOMAIN-CONTAINING PROTEIN"/>
    <property type="match status" value="1"/>
</dbReference>
<dbReference type="InterPro" id="IPR004839">
    <property type="entry name" value="Aminotransferase_I/II_large"/>
</dbReference>
<dbReference type="InterPro" id="IPR050478">
    <property type="entry name" value="Ethylene_sulfur-biosynth"/>
</dbReference>
<evidence type="ECO:0000313" key="5">
    <source>
        <dbReference type="Proteomes" id="UP000050761"/>
    </source>
</evidence>
<name>A0A183GRJ2_HELPZ</name>
<reference evidence="4 5" key="1">
    <citation type="submission" date="2018-11" db="EMBL/GenBank/DDBJ databases">
        <authorList>
            <consortium name="Pathogen Informatics"/>
        </authorList>
    </citation>
    <scope>NUCLEOTIDE SEQUENCE [LARGE SCALE GENOMIC DNA]</scope>
</reference>
<dbReference type="InterPro" id="IPR009779">
    <property type="entry name" value="SSR3"/>
</dbReference>
<dbReference type="WBParaSite" id="HPBE_0002531201-mRNA-1">
    <property type="protein sequence ID" value="HPBE_0002531201-mRNA-1"/>
    <property type="gene ID" value="HPBE_0002531201"/>
</dbReference>
<keyword evidence="2" id="KW-1133">Transmembrane helix</keyword>
<dbReference type="SUPFAM" id="SSF53383">
    <property type="entry name" value="PLP-dependent transferases"/>
    <property type="match status" value="1"/>
</dbReference>
<dbReference type="PANTHER" id="PTHR43795">
    <property type="entry name" value="BIFUNCTIONAL ASPARTATE AMINOTRANSFERASE AND GLUTAMATE/ASPARTATE-PREPHENATE AMINOTRANSFERASE-RELATED"/>
    <property type="match status" value="1"/>
</dbReference>
<dbReference type="InterPro" id="IPR015421">
    <property type="entry name" value="PyrdxlP-dep_Trfase_major"/>
</dbReference>
<evidence type="ECO:0000259" key="3">
    <source>
        <dbReference type="Pfam" id="PF00155"/>
    </source>
</evidence>
<dbReference type="GO" id="GO:0016020">
    <property type="term" value="C:membrane"/>
    <property type="evidence" value="ECO:0007669"/>
    <property type="project" value="InterPro"/>
</dbReference>
<dbReference type="GO" id="GO:0030170">
    <property type="term" value="F:pyridoxal phosphate binding"/>
    <property type="evidence" value="ECO:0007669"/>
    <property type="project" value="InterPro"/>
</dbReference>